<organism evidence="1 2">
    <name type="scientific">Bordetella genomosp. 9</name>
    <dbReference type="NCBI Taxonomy" id="1416803"/>
    <lineage>
        <taxon>Bacteria</taxon>
        <taxon>Pseudomonadati</taxon>
        <taxon>Pseudomonadota</taxon>
        <taxon>Betaproteobacteria</taxon>
        <taxon>Burkholderiales</taxon>
        <taxon>Alcaligenaceae</taxon>
        <taxon>Bordetella</taxon>
    </lineage>
</organism>
<sequence length="97" mass="10255">MHSNNVVYKGYRLSAKLARPHASASGRTFSATIVVGLASTAPQTGSLYEVPQFRRGDFAATPGEAVHTAILFGREVVDGFHGEGPRVGSGHAYVQGR</sequence>
<evidence type="ECO:0000313" key="2">
    <source>
        <dbReference type="Proteomes" id="UP000194139"/>
    </source>
</evidence>
<gene>
    <name evidence="1" type="ORF">CAL13_13900</name>
</gene>
<proteinExistence type="predicted"/>
<evidence type="ECO:0000313" key="1">
    <source>
        <dbReference type="EMBL" id="ARP87181.1"/>
    </source>
</evidence>
<dbReference type="RefSeq" id="WP_086072711.1">
    <property type="nucleotide sequence ID" value="NZ_CP021109.1"/>
</dbReference>
<dbReference type="AlphaFoldDB" id="A0A1W6Z1Q7"/>
<name>A0A1W6Z1Q7_9BORD</name>
<keyword evidence="2" id="KW-1185">Reference proteome</keyword>
<dbReference type="Proteomes" id="UP000194139">
    <property type="component" value="Chromosome"/>
</dbReference>
<reference evidence="1 2" key="1">
    <citation type="submission" date="2017-05" db="EMBL/GenBank/DDBJ databases">
        <title>Complete and WGS of Bordetella genogroups.</title>
        <authorList>
            <person name="Spilker T."/>
            <person name="LiPuma J."/>
        </authorList>
    </citation>
    <scope>NUCLEOTIDE SEQUENCE [LARGE SCALE GENOMIC DNA]</scope>
    <source>
        <strain evidence="1 2">AU17164</strain>
    </source>
</reference>
<dbReference type="EMBL" id="CP021109">
    <property type="protein sequence ID" value="ARP87181.1"/>
    <property type="molecule type" value="Genomic_DNA"/>
</dbReference>
<protein>
    <submittedName>
        <fullName evidence="1">Uncharacterized protein</fullName>
    </submittedName>
</protein>
<accession>A0A1W6Z1Q7</accession>